<sequence>MNFDTNELYLSIPRSYFPAKQNAFNFLTNINDGGGYLINFYLLNNTSSESFFFPSNIFIIFFSYGFRPAAGLPTLFFNRAKSSRHAVRMRGEDSPLHKVWLHDVRRLPVFPNHFHTLQFSTETEIDELSSII</sequence>
<accession>A0A1D3UH91</accession>
<evidence type="ECO:0000256" key="1">
    <source>
        <dbReference type="SAM" id="Phobius"/>
    </source>
</evidence>
<keyword evidence="1" id="KW-0812">Transmembrane</keyword>
<organism evidence="2 3">
    <name type="scientific">Tannerella forsythia</name>
    <name type="common">Bacteroides forsythus</name>
    <dbReference type="NCBI Taxonomy" id="28112"/>
    <lineage>
        <taxon>Bacteria</taxon>
        <taxon>Pseudomonadati</taxon>
        <taxon>Bacteroidota</taxon>
        <taxon>Bacteroidia</taxon>
        <taxon>Bacteroidales</taxon>
        <taxon>Tannerellaceae</taxon>
        <taxon>Tannerella</taxon>
    </lineage>
</organism>
<proteinExistence type="predicted"/>
<gene>
    <name evidence="2" type="ORF">TFUB20_00730</name>
</gene>
<reference evidence="2 3" key="1">
    <citation type="submission" date="2016-09" db="EMBL/GenBank/DDBJ databases">
        <authorList>
            <person name="Capua I."/>
            <person name="De Benedictis P."/>
            <person name="Joannis T."/>
            <person name="Lombin L.H."/>
            <person name="Cattoli G."/>
        </authorList>
    </citation>
    <scope>NUCLEOTIDE SEQUENCE [LARGE SCALE GENOMIC DNA]</scope>
    <source>
        <strain evidence="2 3">UB20</strain>
    </source>
</reference>
<feature type="transmembrane region" description="Helical" evidence="1">
    <location>
        <begin position="57"/>
        <end position="80"/>
    </location>
</feature>
<evidence type="ECO:0000313" key="2">
    <source>
        <dbReference type="EMBL" id="SCQ19509.1"/>
    </source>
</evidence>
<evidence type="ECO:0000313" key="3">
    <source>
        <dbReference type="Proteomes" id="UP000182057"/>
    </source>
</evidence>
<dbReference type="AlphaFoldDB" id="A0A1D3UH91"/>
<protein>
    <submittedName>
        <fullName evidence="2">Uncharacterized protein</fullName>
    </submittedName>
</protein>
<dbReference type="Proteomes" id="UP000182057">
    <property type="component" value="Unassembled WGS sequence"/>
</dbReference>
<name>A0A1D3UH91_TANFO</name>
<keyword evidence="1" id="KW-1133">Transmembrane helix</keyword>
<dbReference type="EMBL" id="FMMM01000026">
    <property type="protein sequence ID" value="SCQ19509.1"/>
    <property type="molecule type" value="Genomic_DNA"/>
</dbReference>
<keyword evidence="1" id="KW-0472">Membrane</keyword>